<keyword evidence="1" id="KW-0472">Membrane</keyword>
<gene>
    <name evidence="2" type="ORF">LZA78_03975</name>
</gene>
<proteinExistence type="predicted"/>
<reference evidence="2 3" key="1">
    <citation type="submission" date="2021-12" db="EMBL/GenBank/DDBJ databases">
        <title>Sinirhodobacter sp. WL0062 is a bacterium isolated from seawater.</title>
        <authorList>
            <person name="Wang L."/>
            <person name="He W."/>
            <person name="Zhang D.-F."/>
        </authorList>
    </citation>
    <scope>NUCLEOTIDE SEQUENCE [LARGE SCALE GENOMIC DNA]</scope>
    <source>
        <strain evidence="2 3">WL0062</strain>
    </source>
</reference>
<sequence length="72" mass="7475">MTMTTAEFGAELAHATEEHKQIKASTMYLLALLILVITGAMVAVFGLGGLILTAVVASWVILAFLVLLTAGG</sequence>
<name>A0ABS8YVU2_9RHOB</name>
<dbReference type="RefSeq" id="WP_233675646.1">
    <property type="nucleotide sequence ID" value="NZ_JAJUOS010000002.1"/>
</dbReference>
<feature type="transmembrane region" description="Helical" evidence="1">
    <location>
        <begin position="51"/>
        <end position="70"/>
    </location>
</feature>
<evidence type="ECO:0008006" key="4">
    <source>
        <dbReference type="Google" id="ProtNLM"/>
    </source>
</evidence>
<comment type="caution">
    <text evidence="2">The sequence shown here is derived from an EMBL/GenBank/DDBJ whole genome shotgun (WGS) entry which is preliminary data.</text>
</comment>
<keyword evidence="1" id="KW-1133">Transmembrane helix</keyword>
<feature type="transmembrane region" description="Helical" evidence="1">
    <location>
        <begin position="27"/>
        <end position="45"/>
    </location>
</feature>
<dbReference type="Proteomes" id="UP001521181">
    <property type="component" value="Unassembled WGS sequence"/>
</dbReference>
<evidence type="ECO:0000313" key="2">
    <source>
        <dbReference type="EMBL" id="MCE5972633.1"/>
    </source>
</evidence>
<evidence type="ECO:0000256" key="1">
    <source>
        <dbReference type="SAM" id="Phobius"/>
    </source>
</evidence>
<keyword evidence="1" id="KW-0812">Transmembrane</keyword>
<evidence type="ECO:0000313" key="3">
    <source>
        <dbReference type="Proteomes" id="UP001521181"/>
    </source>
</evidence>
<keyword evidence="3" id="KW-1185">Reference proteome</keyword>
<organism evidence="2 3">
    <name type="scientific">Rhodobacter flavimaris</name>
    <dbReference type="NCBI Taxonomy" id="2907145"/>
    <lineage>
        <taxon>Bacteria</taxon>
        <taxon>Pseudomonadati</taxon>
        <taxon>Pseudomonadota</taxon>
        <taxon>Alphaproteobacteria</taxon>
        <taxon>Rhodobacterales</taxon>
        <taxon>Rhodobacter group</taxon>
        <taxon>Rhodobacter</taxon>
    </lineage>
</organism>
<dbReference type="EMBL" id="JAJUOS010000002">
    <property type="protein sequence ID" value="MCE5972633.1"/>
    <property type="molecule type" value="Genomic_DNA"/>
</dbReference>
<accession>A0ABS8YVU2</accession>
<protein>
    <recommendedName>
        <fullName evidence="4">Aa3-type cytochrome c oxidase subunit IV</fullName>
    </recommendedName>
</protein>